<dbReference type="InterPro" id="IPR001387">
    <property type="entry name" value="Cro/C1-type_HTH"/>
</dbReference>
<evidence type="ECO:0000256" key="1">
    <source>
        <dbReference type="ARBA" id="ARBA00023125"/>
    </source>
</evidence>
<dbReference type="GO" id="GO:0005829">
    <property type="term" value="C:cytosol"/>
    <property type="evidence" value="ECO:0007669"/>
    <property type="project" value="TreeGrafter"/>
</dbReference>
<dbReference type="Proteomes" id="UP000233649">
    <property type="component" value="Unassembled WGS sequence"/>
</dbReference>
<gene>
    <name evidence="3" type="ORF">CVH13_01722</name>
</gene>
<dbReference type="SUPFAM" id="SSF47413">
    <property type="entry name" value="lambda repressor-like DNA-binding domains"/>
    <property type="match status" value="1"/>
</dbReference>
<dbReference type="EMBL" id="PHFD01000416">
    <property type="protein sequence ID" value="PKH44835.1"/>
    <property type="molecule type" value="Genomic_DNA"/>
</dbReference>
<dbReference type="InterPro" id="IPR010982">
    <property type="entry name" value="Lambda_DNA-bd_dom_sf"/>
</dbReference>
<reference evidence="3 4" key="1">
    <citation type="journal article" date="2017" name="FEMS Microbiol. Ecol.">
        <title>Reconstructed genomes of novel Dehalococcoides mccartyi strains from 1,2,3,4-tetrachlorodibenzo-p-dioxin-dechlorinating enrichment cultures reveal divergent reductive dehalogenase gene profiles.</title>
        <authorList>
            <person name="Dam H.T."/>
            <person name="Vollmers J."/>
            <person name="Kaster A.K."/>
            <person name="Haggblom M.M."/>
        </authorList>
    </citation>
    <scope>NUCLEOTIDE SEQUENCE [LARGE SCALE GENOMIC DNA]</scope>
    <source>
        <strain evidence="3 4">H1-3-2.001</strain>
    </source>
</reference>
<name>A0A2J1DRS8_9CHLR</name>
<dbReference type="Gene3D" id="1.10.260.40">
    <property type="entry name" value="lambda repressor-like DNA-binding domains"/>
    <property type="match status" value="1"/>
</dbReference>
<evidence type="ECO:0000259" key="2">
    <source>
        <dbReference type="PROSITE" id="PS50943"/>
    </source>
</evidence>
<dbReference type="InterPro" id="IPR050807">
    <property type="entry name" value="TransReg_Diox_bact_type"/>
</dbReference>
<feature type="domain" description="HTH cro/C1-type" evidence="2">
    <location>
        <begin position="3"/>
        <end position="57"/>
    </location>
</feature>
<evidence type="ECO:0000313" key="4">
    <source>
        <dbReference type="Proteomes" id="UP000233649"/>
    </source>
</evidence>
<dbReference type="PROSITE" id="PS50943">
    <property type="entry name" value="HTH_CROC1"/>
    <property type="match status" value="1"/>
</dbReference>
<sequence length="59" mass="6697">MKLKELRRNKFLSQADLAKLAGMTKETIGRLEAGKHKPNFVTVRKLATALDVKPEDIEF</sequence>
<dbReference type="PANTHER" id="PTHR46797">
    <property type="entry name" value="HTH-TYPE TRANSCRIPTIONAL REGULATOR"/>
    <property type="match status" value="1"/>
</dbReference>
<keyword evidence="1" id="KW-0238">DNA-binding</keyword>
<dbReference type="AlphaFoldDB" id="A0A2J1DRS8"/>
<dbReference type="GO" id="GO:0003700">
    <property type="term" value="F:DNA-binding transcription factor activity"/>
    <property type="evidence" value="ECO:0007669"/>
    <property type="project" value="TreeGrafter"/>
</dbReference>
<dbReference type="PANTHER" id="PTHR46797:SF1">
    <property type="entry name" value="METHYLPHOSPHONATE SYNTHASE"/>
    <property type="match status" value="1"/>
</dbReference>
<dbReference type="Pfam" id="PF01381">
    <property type="entry name" value="HTH_3"/>
    <property type="match status" value="1"/>
</dbReference>
<organism evidence="3 4">
    <name type="scientific">Dehalococcoides mccartyi</name>
    <dbReference type="NCBI Taxonomy" id="61435"/>
    <lineage>
        <taxon>Bacteria</taxon>
        <taxon>Bacillati</taxon>
        <taxon>Chloroflexota</taxon>
        <taxon>Dehalococcoidia</taxon>
        <taxon>Dehalococcoidales</taxon>
        <taxon>Dehalococcoidaceae</taxon>
        <taxon>Dehalococcoides</taxon>
    </lineage>
</organism>
<protein>
    <submittedName>
        <fullName evidence="3">XRE family transcriptional regulator</fullName>
    </submittedName>
</protein>
<dbReference type="CDD" id="cd00093">
    <property type="entry name" value="HTH_XRE"/>
    <property type="match status" value="1"/>
</dbReference>
<proteinExistence type="predicted"/>
<dbReference type="GO" id="GO:0003677">
    <property type="term" value="F:DNA binding"/>
    <property type="evidence" value="ECO:0007669"/>
    <property type="project" value="UniProtKB-KW"/>
</dbReference>
<dbReference type="SMART" id="SM00530">
    <property type="entry name" value="HTH_XRE"/>
    <property type="match status" value="1"/>
</dbReference>
<accession>A0A2J1DRS8</accession>
<evidence type="ECO:0000313" key="3">
    <source>
        <dbReference type="EMBL" id="PKH44835.1"/>
    </source>
</evidence>
<comment type="caution">
    <text evidence="3">The sequence shown here is derived from an EMBL/GenBank/DDBJ whole genome shotgun (WGS) entry which is preliminary data.</text>
</comment>